<name>A0AC35UFT7_9BILA</name>
<dbReference type="Proteomes" id="UP000095286">
    <property type="component" value="Unplaced"/>
</dbReference>
<accession>A0AC35UFT7</accession>
<dbReference type="WBParaSite" id="RSKR_0001150500.1">
    <property type="protein sequence ID" value="RSKR_0001150500.1"/>
    <property type="gene ID" value="RSKR_0001150500"/>
</dbReference>
<protein>
    <submittedName>
        <fullName evidence="2">EGF-like domain-containing protein</fullName>
    </submittedName>
</protein>
<evidence type="ECO:0000313" key="2">
    <source>
        <dbReference type="WBParaSite" id="RSKR_0001150500.1"/>
    </source>
</evidence>
<proteinExistence type="predicted"/>
<organism evidence="1 2">
    <name type="scientific">Rhabditophanes sp. KR3021</name>
    <dbReference type="NCBI Taxonomy" id="114890"/>
    <lineage>
        <taxon>Eukaryota</taxon>
        <taxon>Metazoa</taxon>
        <taxon>Ecdysozoa</taxon>
        <taxon>Nematoda</taxon>
        <taxon>Chromadorea</taxon>
        <taxon>Rhabditida</taxon>
        <taxon>Tylenchina</taxon>
        <taxon>Panagrolaimomorpha</taxon>
        <taxon>Strongyloidoidea</taxon>
        <taxon>Alloionematidae</taxon>
        <taxon>Rhabditophanes</taxon>
    </lineage>
</organism>
<sequence>MNILLLGVLISSTLVSANIRLLSPPSLNAEYDFTQTFSQTQKCHDVNEKDTKAENLYSDKAFNLTWLDLAKLSGQYTLEVLNFDDQKLKYSSPLKNVQPQSDTDSYVLTTSVTFPSSFEECEKCYLRILSTTENRNLSSCSLVSIKKAFEKSDESFKVITDECESNSDCRNEGRCSNDGKCFCKHGFIGKTCDEQVDVELFKQSFKSENYEVKDFIEGGNKLYWKIDGLDINFVVKFPVNSWLLTGIRPVKYQDSCPSMRFIQPQISTHNVETNRNESSNCAINEVFYNCPEKTRECEASCDWTADPENIPTCSKGCAETPRCICQDGYVRAGNNNNTCVPFNHCQQEEVDVHSSPKNEVNVELHCPVNETINACGKACEADCSTVFVRDKCSDCSTQECSCNQGYARLNGKCVYWQDCDLSSEQLAASSTGSPITTTITPISTHEDSFPARAQAIKTQLSSNNDEKSHVKSLSKFNKIKTEELDTEAEIFGDLCFGEMRHPAGCLSGECEYRLSWNLDEINDKIEFSLETKLPSTNYWTGVAFSKNGAMNDSDIIAIRSTNNKLSIADMHSGKHNAPELDIDQNIENFKGQYTNGLLKAEFSRARKTLFGNKNEDAQFDDDNCYHFIFPVTGKRLSGDKITGYPTNPIISQRQICIKKCKECINNFRHPEGCESEDCEYSASWSVEQETGEVEFEISSKGMGRWTGIGFSETPDMTNADMILGWVYDGKPYIQDRFSYNKQVPVIDSIQNQDIFSKEGKIEDDIQTITFRRKIVTDDKTTDYSLDKCLYFLYPVSGGRVLAKSGDDFKNDKTAIAIHDSTPKVSSQKICICGANTDEAPRFKRQTPDPFNASVKSNNADLPNMPKPQPTFEDPLRCSDVVVIASNEKGETNIRDYYALSSSFVRPDEYFGGSQSLTKVISYLEDNIVTVAFTRKLDPRDFTDQSILSKGNKDMTVLFAQGQLPNATDVEHLNLNSLVSKGGAEGFDTKLYVFTKNLYNTPTNQIPSEGSPFKDVANTDDETFTKTGSVVSVTSSKDVSSKDVNDCNHFMNYPPNFHNGTIKFELKAKAPVLNHWTGVGFSTTGTMAGTDLIAVSVLGDSTVTITDQFVPDYSKPVLDSDQSIFNVSGKYVDGFIHAKFSRGLESSDPNDVNLENPHCIFFVFPTSGGEILGGELEIHNEIPIVSEKKICIHKCGNAAVTEKPFNNAEPVIIPESVNIFETTTQSEIKQEATTQSENTQETTSTQTTQQTTPSQPAQETTQSIQETTQSIQDTTESSTEVKQEVTTVTIEATTEETQTTTVHHEKTMATTQSTDEDNVEFTNIDFNIPQTTSTPQVISESTTEKVVATEEITTEATTTKEIVTEQPTTVKEATTNEQTTTEEQTTESPSKEVNVVVQENTVEHVPTVESTPDSENIDPKSSSTSKPTEKIETDDEDTIGRNIITTIQKIGMDTEEDENDPNDGYTLILRILNRKWDDELSSEYKDAHKNMTTDVKDTVNIILKDRFPTLEFDKVLKYRKGSVLAYVHLKDKVLTDEQKNELPEDQRNAPSLTDLSDHIKEVSILGTIGKLDIDPEAIRAYSSEGNSLNHVLLRNWEIIGLVIVGILMIACLLCCLCFCCCKKKKKATKKNEVAPYNPYGYNEYENKAYKASLNNVSASYTVNPIYAQTPASMAGTMKRSEIPSSVPLSPSSNRYQIALINSTERHSNIEIEGAPDGLGETTYQEWQRDVASKETPTHIQESSGYTPAITSSIQRQPSRSGNPMYGQPPGYYYKPY</sequence>
<evidence type="ECO:0000313" key="1">
    <source>
        <dbReference type="Proteomes" id="UP000095286"/>
    </source>
</evidence>
<reference evidence="2" key="1">
    <citation type="submission" date="2016-11" db="UniProtKB">
        <authorList>
            <consortium name="WormBaseParasite"/>
        </authorList>
    </citation>
    <scope>IDENTIFICATION</scope>
    <source>
        <strain evidence="2">KR3021</strain>
    </source>
</reference>